<accession>D1BTI9</accession>
<dbReference type="KEGG" id="xce:Xcel_1949"/>
<organism evidence="1 2">
    <name type="scientific">Xylanimonas cellulosilytica (strain DSM 15894 / JCM 12276 / CECT 5975 / KCTC 9989 / LMG 20990 / NBRC 107835 / XIL07)</name>
    <dbReference type="NCBI Taxonomy" id="446471"/>
    <lineage>
        <taxon>Bacteria</taxon>
        <taxon>Bacillati</taxon>
        <taxon>Actinomycetota</taxon>
        <taxon>Actinomycetes</taxon>
        <taxon>Micrococcales</taxon>
        <taxon>Promicromonosporaceae</taxon>
        <taxon>Xylanimonas</taxon>
    </lineage>
</organism>
<sequence>MSVVTMAPVRRPPHDPLSLLLDAATGWRVCAAQGVEPTVVVAGGALRLARDPAGLRPMTDPAGTFGGLRLPANVAVAEDGTIWLLDAATGRLLRFDPCTCRFVEVRAVDGALGPIAVRGNRLFAATEGWLAVLALPTAQMEGRWRPTTAPSGPWQPRGVVVDAHRQVRVADPANGMVHTFAWVGRYLGATAGTGAADRLAVALDGTVFAASPVEALRLDGDAVGPACCPAEDLAEGFAPLPFELDASGNLVLAPLCTPDAGVTAADAYDLAGNPTAPVPWPAVHPFRTEGSVVLGPLDSLIETCIWHRVVLHGAIPAGCTVTVRTLTAHDVLDGADVPAPADPRWSTGITVTGPTPDGGDCLVDSDPGRFCWVHLDLTGTGAAGAVLTGVEVEFPRISLRRYLPAVYGEDRDAASFTDRFLALFDRELRSTEARIDALPAALDPGATPWLDWLSRWVGLAQDPRLPEATRRRLLGASARLYDTRGTTVGLRELLIIVLGLDEVAVRTRCWEPPPLILEHFRLRRWLRNGVSRIGADAMVWGAAIANRSRLGLGATVGVTQLKTSQDPLRDPFHVYAHKYTVFLPASAGRTPQQRKVVDGLLRFATPAHTAGDVRYVEPRFRIGLQSSLGLDAVVARIPSGITVGGTALGTAVLTGNDAHLGAPRRLGSTSVLGGQP</sequence>
<reference evidence="2" key="1">
    <citation type="submission" date="2009-11" db="EMBL/GenBank/DDBJ databases">
        <title>The complete chromosome of Xylanimonas cellulosilytica DSM 15894.</title>
        <authorList>
            <consortium name="US DOE Joint Genome Institute (JGI-PGF)"/>
            <person name="Lucas S."/>
            <person name="Copeland A."/>
            <person name="Lapidus A."/>
            <person name="Glavina del Rio T."/>
            <person name="Dalin E."/>
            <person name="Tice H."/>
            <person name="Bruce D."/>
            <person name="Goodwin L."/>
            <person name="Pitluck S."/>
            <person name="Kyrpides N."/>
            <person name="Mavromatis K."/>
            <person name="Ivanova N."/>
            <person name="Mikhailova N."/>
            <person name="Foster B."/>
            <person name="Clum A."/>
            <person name="Brettin T."/>
            <person name="Detter J.C."/>
            <person name="Han C."/>
            <person name="Larimer F."/>
            <person name="Land M."/>
            <person name="Hauser L."/>
            <person name="Markowitz V."/>
            <person name="Cheng J.F."/>
            <person name="Hugenholtz P."/>
            <person name="Woyke T."/>
            <person name="Wu D."/>
            <person name="Gehrich-Schroeter G."/>
            <person name="Schneider S."/>
            <person name="Pukall S.R."/>
            <person name="Klenk H.P."/>
            <person name="Eisen J.A."/>
        </authorList>
    </citation>
    <scope>NUCLEOTIDE SEQUENCE [LARGE SCALE GENOMIC DNA]</scope>
    <source>
        <strain evidence="2">DSM 15894 / CECT 5975 / LMG 20990 / XIL07</strain>
    </source>
</reference>
<dbReference type="InterPro" id="IPR011748">
    <property type="entry name" value="Unchr_phage_tail-like"/>
</dbReference>
<name>D1BTI9_XYLCX</name>
<evidence type="ECO:0000313" key="1">
    <source>
        <dbReference type="EMBL" id="ACZ30968.1"/>
    </source>
</evidence>
<dbReference type="SUPFAM" id="SSF101898">
    <property type="entry name" value="NHL repeat"/>
    <property type="match status" value="1"/>
</dbReference>
<dbReference type="RefSeq" id="WP_012878710.1">
    <property type="nucleotide sequence ID" value="NC_013530.1"/>
</dbReference>
<dbReference type="NCBIfam" id="TIGR02242">
    <property type="entry name" value="tail_TIGR02242"/>
    <property type="match status" value="1"/>
</dbReference>
<dbReference type="HOGENOM" id="CLU_406487_0_0_11"/>
<dbReference type="InterPro" id="IPR011042">
    <property type="entry name" value="6-blade_b-propeller_TolB-like"/>
</dbReference>
<dbReference type="AlphaFoldDB" id="D1BTI9"/>
<dbReference type="Pfam" id="PF09684">
    <property type="entry name" value="Tail_P2_I"/>
    <property type="match status" value="1"/>
</dbReference>
<keyword evidence="2" id="KW-1185">Reference proteome</keyword>
<reference evidence="1 2" key="2">
    <citation type="journal article" date="2010" name="Stand. Genomic Sci.">
        <title>Complete genome sequence of Xylanimonas cellulosilytica type strain (XIL07).</title>
        <authorList>
            <person name="Foster B."/>
            <person name="Pukall R."/>
            <person name="Abt B."/>
            <person name="Nolan M."/>
            <person name="Glavina Del Rio T."/>
            <person name="Chen F."/>
            <person name="Lucas S."/>
            <person name="Tice H."/>
            <person name="Pitluck S."/>
            <person name="Cheng J.-F."/>
            <person name="Chertkov O."/>
            <person name="Brettin T."/>
            <person name="Han C."/>
            <person name="Detter J.C."/>
            <person name="Bruce D."/>
            <person name="Goodwin L."/>
            <person name="Ivanova N."/>
            <person name="Mavromatis K."/>
            <person name="Pati A."/>
            <person name="Mikhailova N."/>
            <person name="Chen A."/>
            <person name="Palaniappan K."/>
            <person name="Land M."/>
            <person name="Hauser L."/>
            <person name="Chang Y.-J."/>
            <person name="Jeffries C.D."/>
            <person name="Chain P."/>
            <person name="Rohde M."/>
            <person name="Goeker M."/>
            <person name="Bristow J."/>
            <person name="Eisen J.A."/>
            <person name="Markowitz V."/>
            <person name="Hugenholtz P."/>
            <person name="Kyrpides N.C."/>
            <person name="Klenk H.-P."/>
            <person name="Lapidus A."/>
        </authorList>
    </citation>
    <scope>NUCLEOTIDE SEQUENCE [LARGE SCALE GENOMIC DNA]</scope>
    <source>
        <strain evidence="2">DSM 15894 / CECT 5975 / LMG 20990 / XIL07</strain>
    </source>
</reference>
<proteinExistence type="predicted"/>
<dbReference type="Proteomes" id="UP000002255">
    <property type="component" value="Chromosome"/>
</dbReference>
<protein>
    <submittedName>
        <fullName evidence="1">Phage tail protein</fullName>
    </submittedName>
</protein>
<dbReference type="EMBL" id="CP001821">
    <property type="protein sequence ID" value="ACZ30968.1"/>
    <property type="molecule type" value="Genomic_DNA"/>
</dbReference>
<dbReference type="eggNOG" id="COG3391">
    <property type="taxonomic scope" value="Bacteria"/>
</dbReference>
<dbReference type="InterPro" id="IPR006521">
    <property type="entry name" value="Tail_protein_I"/>
</dbReference>
<dbReference type="Gene3D" id="2.120.10.30">
    <property type="entry name" value="TolB, C-terminal domain"/>
    <property type="match status" value="1"/>
</dbReference>
<evidence type="ECO:0000313" key="2">
    <source>
        <dbReference type="Proteomes" id="UP000002255"/>
    </source>
</evidence>
<gene>
    <name evidence="1" type="ordered locus">Xcel_1949</name>
</gene>
<dbReference type="OrthoDB" id="370073at2"/>
<dbReference type="STRING" id="446471.Xcel_1949"/>